<evidence type="ECO:0000313" key="2">
    <source>
        <dbReference type="EMBL" id="BBI61365.1"/>
    </source>
</evidence>
<feature type="transmembrane region" description="Helical" evidence="1">
    <location>
        <begin position="12"/>
        <end position="41"/>
    </location>
</feature>
<keyword evidence="1" id="KW-0812">Transmembrane</keyword>
<gene>
    <name evidence="2" type="ORF">HSBAA_26710</name>
</gene>
<keyword evidence="1" id="KW-1133">Transmembrane helix</keyword>
<dbReference type="KEGG" id="hsr:HSBAA_26710"/>
<proteinExistence type="predicted"/>
<evidence type="ECO:0000313" key="3">
    <source>
        <dbReference type="Proteomes" id="UP000320231"/>
    </source>
</evidence>
<dbReference type="EMBL" id="AP019514">
    <property type="protein sequence ID" value="BBI61365.1"/>
    <property type="molecule type" value="Genomic_DNA"/>
</dbReference>
<protein>
    <submittedName>
        <fullName evidence="2">Uncharacterized protein</fullName>
    </submittedName>
</protein>
<dbReference type="AlphaFoldDB" id="A0A455U5X2"/>
<dbReference type="Proteomes" id="UP000320231">
    <property type="component" value="Chromosome"/>
</dbReference>
<accession>A0A455U5X2</accession>
<organism evidence="2 3">
    <name type="scientific">Vreelandella sulfidaeris</name>
    <dbReference type="NCBI Taxonomy" id="115553"/>
    <lineage>
        <taxon>Bacteria</taxon>
        <taxon>Pseudomonadati</taxon>
        <taxon>Pseudomonadota</taxon>
        <taxon>Gammaproteobacteria</taxon>
        <taxon>Oceanospirillales</taxon>
        <taxon>Halomonadaceae</taxon>
        <taxon>Vreelandella</taxon>
    </lineage>
</organism>
<name>A0A455U5X2_9GAMM</name>
<evidence type="ECO:0000256" key="1">
    <source>
        <dbReference type="SAM" id="Phobius"/>
    </source>
</evidence>
<sequence>MDPPEEDFMEHVGYVATLSAAVSGIFALMVGAVAIIAVIIAERAETRAIEQLKVDISRLWMTLHSLRNRGILYTPPEAVNGDIDLFAEEREALHSVLNSPTGFSLYAWQAKHSERGFKTLTADLAGLINLLTLKQDGGQALFNTISIRANKTADLVAALTDHDMAEMAAVVKN</sequence>
<reference evidence="2 3" key="1">
    <citation type="journal article" date="2019" name="Microbiol. Resour. Announc.">
        <title>Complete Genome Sequence of Halomonas sulfidaeris Strain Esulfide1 Isolated from a Metal Sulfide Rock at a Depth of 2,200 Meters, Obtained Using Nanopore Sequencing.</title>
        <authorList>
            <person name="Saito M."/>
            <person name="Nishigata A."/>
            <person name="Galipon J."/>
            <person name="Arakawa K."/>
        </authorList>
    </citation>
    <scope>NUCLEOTIDE SEQUENCE [LARGE SCALE GENOMIC DNA]</scope>
    <source>
        <strain evidence="2 3">ATCC BAA-803</strain>
    </source>
</reference>
<keyword evidence="1" id="KW-0472">Membrane</keyword>